<dbReference type="Proteomes" id="UP000222640">
    <property type="component" value="Segment"/>
</dbReference>
<evidence type="ECO:0000256" key="1">
    <source>
        <dbReference type="SAM" id="Coils"/>
    </source>
</evidence>
<organism evidence="3 4">
    <name type="scientific">Flavobacterium phage FCV-3</name>
    <dbReference type="NCBI Taxonomy" id="1983586"/>
    <lineage>
        <taxon>Viruses</taxon>
        <taxon>Duplodnaviria</taxon>
        <taxon>Heunggongvirae</taxon>
        <taxon>Uroviricota</taxon>
        <taxon>Caudoviricetes</taxon>
        <taxon>Ficleduovirus</taxon>
        <taxon>Ficleduovirus FCV1</taxon>
    </lineage>
</organism>
<evidence type="ECO:0008006" key="5">
    <source>
        <dbReference type="Google" id="ProtNLM"/>
    </source>
</evidence>
<feature type="region of interest" description="Disordered" evidence="2">
    <location>
        <begin position="217"/>
        <end position="236"/>
    </location>
</feature>
<sequence>MSENLITIENLDVNKLPELQGIKEQQIKLVEENTYIEIVDNKTFEEAKKRRTALLKGRTSLESQDKLIASKLTNFRKQVGNVTKELIEITLPHEEKQQEEVKRYEQAKENERLEKERLENERIEKIKNKISDFESYAIDQINKWGVSVLTDPEIANEFVEDLDYDFEEFDILYQQAKTRVREFAKSKFNSIQEKENQRLENERLAREKAEADAKLEAIQKQQEKERAEREEKERKEKDNQFKIRINRLQELDVNFDFKHPTFSFYGYSLREIYDADLIEFENLLSDSINAKKEFENQKIKEQAEKEAREKAKAEAKKKAEKESKERVKRLAKDKTIYKTVLNDTLGRFPIVFDADQVEIREFSELASNRVEELKNQLLTELENL</sequence>
<reference evidence="3 4" key="1">
    <citation type="submission" date="2017-04" db="EMBL/GenBank/DDBJ databases">
        <title>Long-term genomic coevolution of host-parasite interaction in the natural environment.</title>
        <authorList>
            <person name="Laanto E."/>
            <person name="Hoikkala V."/>
            <person name="Ravantti J."/>
            <person name="Sundberg L.-R."/>
        </authorList>
    </citation>
    <scope>NUCLEOTIDE SEQUENCE [LARGE SCALE GENOMIC DNA]</scope>
</reference>
<feature type="region of interest" description="Disordered" evidence="2">
    <location>
        <begin position="303"/>
        <end position="324"/>
    </location>
</feature>
<evidence type="ECO:0000313" key="4">
    <source>
        <dbReference type="Proteomes" id="UP000222640"/>
    </source>
</evidence>
<keyword evidence="1" id="KW-0175">Coiled coil</keyword>
<protein>
    <recommendedName>
        <fullName evidence="5">DUF1351 domain-containing protein</fullName>
    </recommendedName>
</protein>
<name>A0A218M4Q7_9CAUD</name>
<accession>A0A218M4Q7</accession>
<evidence type="ECO:0000313" key="3">
    <source>
        <dbReference type="EMBL" id="ASD51627.1"/>
    </source>
</evidence>
<evidence type="ECO:0000256" key="2">
    <source>
        <dbReference type="SAM" id="MobiDB-lite"/>
    </source>
</evidence>
<dbReference type="EMBL" id="KY951963">
    <property type="protein sequence ID" value="ASD51627.1"/>
    <property type="molecule type" value="Genomic_DNA"/>
</dbReference>
<feature type="coiled-coil region" evidence="1">
    <location>
        <begin position="94"/>
        <end position="128"/>
    </location>
</feature>
<proteinExistence type="predicted"/>